<dbReference type="Gene3D" id="3.30.470.10">
    <property type="match status" value="1"/>
</dbReference>
<dbReference type="InterPro" id="IPR043131">
    <property type="entry name" value="BCAT-like_N"/>
</dbReference>
<keyword evidence="9 15" id="KW-0663">Pyridoxal phosphate</keyword>
<comment type="pathway">
    <text evidence="2">Amino-acid biosynthesis; L-isoleucine biosynthesis; L-isoleucine from 2-oxobutanoate: step 4/4.</text>
</comment>
<evidence type="ECO:0000256" key="2">
    <source>
        <dbReference type="ARBA" id="ARBA00004824"/>
    </source>
</evidence>
<evidence type="ECO:0000256" key="14">
    <source>
        <dbReference type="RuleBase" id="RU004106"/>
    </source>
</evidence>
<evidence type="ECO:0000313" key="18">
    <source>
        <dbReference type="EMBL" id="NJP53203.1"/>
    </source>
</evidence>
<evidence type="ECO:0000256" key="1">
    <source>
        <dbReference type="ARBA" id="ARBA00001933"/>
    </source>
</evidence>
<sequence length="404" mass="44032">MSFFHVTTPSPPATGSFEGHNRGFHSPESVRKRGQPVDFEIRVNDRPVPHREREAILAEPGFGRTFTDHMITARWDEGLGWHDGRLEPYGPISLDPSASVFHYGQECFEGMKAYRQDGGGVALFRPRVNAARLNRSAERLAMPAIPEATFLKALELLVTQDADWVPSGAGESLYLRPLMIATQHELGFTLPSRSYLFVVFASPATAYFGPGERLRPLTVWLSEDYTRAAPGGTGAAKAGGNYAAAFAAQRQGVAEGCDQVVWLDAAEHTWVEEMGGMNIFFVLDEGGGSRPRIVTPPLTDTLLPGVTRDSLLRLAPELGLDTEERPMSVPQWQELCASGRMTEAFACGTAAVIAPIGRVKGAGGKGWTVGDGEPGPVTRRLREELLGIQYGRLPDPHAWVHKVC</sequence>
<dbReference type="InterPro" id="IPR033939">
    <property type="entry name" value="BCAT_family"/>
</dbReference>
<evidence type="ECO:0000256" key="5">
    <source>
        <dbReference type="ARBA" id="ARBA00009320"/>
    </source>
</evidence>
<dbReference type="GO" id="GO:0004084">
    <property type="term" value="F:branched-chain-amino-acid transaminase activity"/>
    <property type="evidence" value="ECO:0007669"/>
    <property type="project" value="UniProtKB-EC"/>
</dbReference>
<evidence type="ECO:0000256" key="3">
    <source>
        <dbReference type="ARBA" id="ARBA00004931"/>
    </source>
</evidence>
<evidence type="ECO:0000256" key="17">
    <source>
        <dbReference type="SAM" id="MobiDB-lite"/>
    </source>
</evidence>
<comment type="similarity">
    <text evidence="5 14">Belongs to the class-IV pyridoxal-phosphate-dependent aminotransferase family.</text>
</comment>
<dbReference type="Pfam" id="PF01063">
    <property type="entry name" value="Aminotran_4"/>
    <property type="match status" value="1"/>
</dbReference>
<dbReference type="NCBIfam" id="NF009897">
    <property type="entry name" value="PRK13357.1"/>
    <property type="match status" value="1"/>
</dbReference>
<dbReference type="EC" id="2.6.1.42" evidence="16"/>
<dbReference type="PANTHER" id="PTHR11825:SF44">
    <property type="entry name" value="BRANCHED-CHAIN-AMINO-ACID AMINOTRANSFERASE"/>
    <property type="match status" value="1"/>
</dbReference>
<name>A0ABX1AHB8_9ACTN</name>
<dbReference type="InterPro" id="IPR001544">
    <property type="entry name" value="Aminotrans_IV"/>
</dbReference>
<dbReference type="NCBIfam" id="TIGR01123">
    <property type="entry name" value="ilvE_II"/>
    <property type="match status" value="1"/>
</dbReference>
<dbReference type="PANTHER" id="PTHR11825">
    <property type="entry name" value="SUBGROUP IIII AMINOTRANSFERASE"/>
    <property type="match status" value="1"/>
</dbReference>
<evidence type="ECO:0000256" key="8">
    <source>
        <dbReference type="ARBA" id="ARBA00022679"/>
    </source>
</evidence>
<dbReference type="PROSITE" id="PS00770">
    <property type="entry name" value="AA_TRANSFER_CLASS_4"/>
    <property type="match status" value="1"/>
</dbReference>
<evidence type="ECO:0000256" key="10">
    <source>
        <dbReference type="ARBA" id="ARBA00023304"/>
    </source>
</evidence>
<comment type="pathway">
    <text evidence="4">Amino-acid biosynthesis; L-leucine biosynthesis; L-leucine from 3-methyl-2-oxobutanoate: step 4/4.</text>
</comment>
<dbReference type="SUPFAM" id="SSF56752">
    <property type="entry name" value="D-aminoacid aminotransferase-like PLP-dependent enzymes"/>
    <property type="match status" value="1"/>
</dbReference>
<gene>
    <name evidence="18" type="ORF">HCJ93_24825</name>
</gene>
<keyword evidence="8 16" id="KW-0808">Transferase</keyword>
<evidence type="ECO:0000256" key="12">
    <source>
        <dbReference type="ARBA" id="ARBA00048798"/>
    </source>
</evidence>
<organism evidence="18 19">
    <name type="scientific">Streptomyces composti</name>
    <dbReference type="NCBI Taxonomy" id="2720025"/>
    <lineage>
        <taxon>Bacteria</taxon>
        <taxon>Bacillati</taxon>
        <taxon>Actinomycetota</taxon>
        <taxon>Actinomycetes</taxon>
        <taxon>Kitasatosporales</taxon>
        <taxon>Streptomycetaceae</taxon>
        <taxon>Streptomyces</taxon>
    </lineage>
</organism>
<dbReference type="Proteomes" id="UP000730591">
    <property type="component" value="Unassembled WGS sequence"/>
</dbReference>
<dbReference type="Gene3D" id="3.20.10.10">
    <property type="entry name" value="D-amino Acid Aminotransferase, subunit A, domain 2"/>
    <property type="match status" value="1"/>
</dbReference>
<keyword evidence="7 16" id="KW-0028">Amino-acid biosynthesis</keyword>
<keyword evidence="19" id="KW-1185">Reference proteome</keyword>
<evidence type="ECO:0000256" key="9">
    <source>
        <dbReference type="ARBA" id="ARBA00022898"/>
    </source>
</evidence>
<accession>A0ABX1AHB8</accession>
<evidence type="ECO:0000256" key="16">
    <source>
        <dbReference type="RuleBase" id="RU004517"/>
    </source>
</evidence>
<reference evidence="18 19" key="1">
    <citation type="submission" date="2020-03" db="EMBL/GenBank/DDBJ databases">
        <title>WGS of actinomycetes isolated from Thailand.</title>
        <authorList>
            <person name="Thawai C."/>
        </authorList>
    </citation>
    <scope>NUCLEOTIDE SEQUENCE [LARGE SCALE GENOMIC DNA]</scope>
    <source>
        <strain evidence="18 19">SBST2-5</strain>
    </source>
</reference>
<comment type="caution">
    <text evidence="18">The sequence shown here is derived from an EMBL/GenBank/DDBJ whole genome shotgun (WGS) entry which is preliminary data.</text>
</comment>
<dbReference type="InterPro" id="IPR018300">
    <property type="entry name" value="Aminotrans_IV_CS"/>
</dbReference>
<keyword evidence="6 16" id="KW-0032">Aminotransferase</keyword>
<evidence type="ECO:0000313" key="19">
    <source>
        <dbReference type="Proteomes" id="UP000730591"/>
    </source>
</evidence>
<comment type="catalytic activity">
    <reaction evidence="11 16">
        <text>L-valine + 2-oxoglutarate = 3-methyl-2-oxobutanoate + L-glutamate</text>
        <dbReference type="Rhea" id="RHEA:24813"/>
        <dbReference type="ChEBI" id="CHEBI:11851"/>
        <dbReference type="ChEBI" id="CHEBI:16810"/>
        <dbReference type="ChEBI" id="CHEBI:29985"/>
        <dbReference type="ChEBI" id="CHEBI:57762"/>
        <dbReference type="EC" id="2.6.1.42"/>
    </reaction>
</comment>
<comment type="catalytic activity">
    <reaction evidence="12 16">
        <text>L-isoleucine + 2-oxoglutarate = (S)-3-methyl-2-oxopentanoate + L-glutamate</text>
        <dbReference type="Rhea" id="RHEA:24801"/>
        <dbReference type="ChEBI" id="CHEBI:16810"/>
        <dbReference type="ChEBI" id="CHEBI:29985"/>
        <dbReference type="ChEBI" id="CHEBI:35146"/>
        <dbReference type="ChEBI" id="CHEBI:58045"/>
        <dbReference type="EC" id="2.6.1.42"/>
    </reaction>
</comment>
<feature type="region of interest" description="Disordered" evidence="17">
    <location>
        <begin position="1"/>
        <end position="35"/>
    </location>
</feature>
<dbReference type="CDD" id="cd01557">
    <property type="entry name" value="BCAT_beta_family"/>
    <property type="match status" value="1"/>
</dbReference>
<evidence type="ECO:0000256" key="13">
    <source>
        <dbReference type="ARBA" id="ARBA00049229"/>
    </source>
</evidence>
<dbReference type="PIRSF" id="PIRSF006468">
    <property type="entry name" value="BCAT1"/>
    <property type="match status" value="1"/>
</dbReference>
<comment type="pathway">
    <text evidence="3">Amino-acid biosynthesis; L-valine biosynthesis; L-valine from pyruvate: step 4/4.</text>
</comment>
<dbReference type="EMBL" id="JAATEM010000034">
    <property type="protein sequence ID" value="NJP53203.1"/>
    <property type="molecule type" value="Genomic_DNA"/>
</dbReference>
<evidence type="ECO:0000256" key="11">
    <source>
        <dbReference type="ARBA" id="ARBA00048212"/>
    </source>
</evidence>
<comment type="catalytic activity">
    <reaction evidence="13 16">
        <text>L-leucine + 2-oxoglutarate = 4-methyl-2-oxopentanoate + L-glutamate</text>
        <dbReference type="Rhea" id="RHEA:18321"/>
        <dbReference type="ChEBI" id="CHEBI:16810"/>
        <dbReference type="ChEBI" id="CHEBI:17865"/>
        <dbReference type="ChEBI" id="CHEBI:29985"/>
        <dbReference type="ChEBI" id="CHEBI:57427"/>
        <dbReference type="EC" id="2.6.1.42"/>
    </reaction>
</comment>
<protein>
    <recommendedName>
        <fullName evidence="16">Branched-chain-amino-acid aminotransferase</fullName>
        <ecNumber evidence="16">2.6.1.42</ecNumber>
    </recommendedName>
</protein>
<proteinExistence type="inferred from homology"/>
<dbReference type="InterPro" id="IPR005786">
    <property type="entry name" value="B_amino_transII"/>
</dbReference>
<dbReference type="InterPro" id="IPR036038">
    <property type="entry name" value="Aminotransferase-like"/>
</dbReference>
<evidence type="ECO:0000256" key="7">
    <source>
        <dbReference type="ARBA" id="ARBA00022605"/>
    </source>
</evidence>
<evidence type="ECO:0000256" key="6">
    <source>
        <dbReference type="ARBA" id="ARBA00022576"/>
    </source>
</evidence>
<evidence type="ECO:0000256" key="4">
    <source>
        <dbReference type="ARBA" id="ARBA00005072"/>
    </source>
</evidence>
<evidence type="ECO:0000256" key="15">
    <source>
        <dbReference type="RuleBase" id="RU004516"/>
    </source>
</evidence>
<comment type="cofactor">
    <cofactor evidence="1 15">
        <name>pyridoxal 5'-phosphate</name>
        <dbReference type="ChEBI" id="CHEBI:597326"/>
    </cofactor>
</comment>
<dbReference type="InterPro" id="IPR043132">
    <property type="entry name" value="BCAT-like_C"/>
</dbReference>
<keyword evidence="10 16" id="KW-0100">Branched-chain amino acid biosynthesis</keyword>